<dbReference type="GO" id="GO:0032259">
    <property type="term" value="P:methylation"/>
    <property type="evidence" value="ECO:0007669"/>
    <property type="project" value="UniProtKB-KW"/>
</dbReference>
<comment type="similarity">
    <text evidence="1">Belongs to the asaB hydroxylase/desaturase family.</text>
</comment>
<keyword evidence="3" id="KW-1185">Reference proteome</keyword>
<dbReference type="InterPro" id="IPR044053">
    <property type="entry name" value="AsaB-like"/>
</dbReference>
<dbReference type="NCBIfam" id="NF041278">
    <property type="entry name" value="CmcJ_NvfI_EfuI"/>
    <property type="match status" value="1"/>
</dbReference>
<sequence>MATSPECEQLGYATHGQIRYLDRLDLYETEKPYEVTFLPVNVDQPGARRTNLKFKSYPVVLRDFSTRRDAFSTDIQGFELDTFPTSLLPSQLKDLATVEELYHPEAVAFLEQKYGATKVFIFDTTIRSAQKPERDASALLRNQQILGLATDCHVDQSPGSVRRRVQHSLPDEAQTLLKQRVRVINIWRPLVQPYHSNPLAMCDWRSTVPQDYTLSDHKTPVWEGESLQVYQNPDHRWWFARDMKEEDVILIKMFDSEAAKPDGQVAMCTPHCSFDWKDAPESTRPRESMEIRAIVFS</sequence>
<dbReference type="GO" id="GO:0008168">
    <property type="term" value="F:methyltransferase activity"/>
    <property type="evidence" value="ECO:0007669"/>
    <property type="project" value="UniProtKB-KW"/>
</dbReference>
<comment type="caution">
    <text evidence="2">The sequence shown here is derived from an EMBL/GenBank/DDBJ whole genome shotgun (WGS) entry which is preliminary data.</text>
</comment>
<accession>A0AA39X825</accession>
<dbReference type="EMBL" id="JAULSR010000002">
    <property type="protein sequence ID" value="KAK0628900.1"/>
    <property type="molecule type" value="Genomic_DNA"/>
</dbReference>
<protein>
    <submittedName>
        <fullName evidence="2">Methyltransferase CmcJ</fullName>
    </submittedName>
</protein>
<dbReference type="Proteomes" id="UP001174934">
    <property type="component" value="Unassembled WGS sequence"/>
</dbReference>
<dbReference type="PANTHER" id="PTHR34598:SF3">
    <property type="entry name" value="OXIDOREDUCTASE AN1597"/>
    <property type="match status" value="1"/>
</dbReference>
<evidence type="ECO:0000313" key="3">
    <source>
        <dbReference type="Proteomes" id="UP001174934"/>
    </source>
</evidence>
<proteinExistence type="inferred from homology"/>
<reference evidence="2" key="1">
    <citation type="submission" date="2023-06" db="EMBL/GenBank/DDBJ databases">
        <title>Genome-scale phylogeny and comparative genomics of the fungal order Sordariales.</title>
        <authorList>
            <consortium name="Lawrence Berkeley National Laboratory"/>
            <person name="Hensen N."/>
            <person name="Bonometti L."/>
            <person name="Westerberg I."/>
            <person name="Brannstrom I.O."/>
            <person name="Guillou S."/>
            <person name="Cros-Aarteil S."/>
            <person name="Calhoun S."/>
            <person name="Haridas S."/>
            <person name="Kuo A."/>
            <person name="Mondo S."/>
            <person name="Pangilinan J."/>
            <person name="Riley R."/>
            <person name="LaButti K."/>
            <person name="Andreopoulos B."/>
            <person name="Lipzen A."/>
            <person name="Chen C."/>
            <person name="Yanf M."/>
            <person name="Daum C."/>
            <person name="Ng V."/>
            <person name="Clum A."/>
            <person name="Steindorff A."/>
            <person name="Ohm R."/>
            <person name="Martin F."/>
            <person name="Silar P."/>
            <person name="Natvig D."/>
            <person name="Lalanne C."/>
            <person name="Gautier V."/>
            <person name="Ament-velasquez S.L."/>
            <person name="Kruys A."/>
            <person name="Hutchinson M.I."/>
            <person name="Powell A.J."/>
            <person name="Barry K."/>
            <person name="Miller A.N."/>
            <person name="Grigoriev I.V."/>
            <person name="Debuchy R."/>
            <person name="Gladieux P."/>
            <person name="Thoren M.H."/>
            <person name="Johannesson H."/>
        </authorList>
    </citation>
    <scope>NUCLEOTIDE SEQUENCE</scope>
    <source>
        <strain evidence="2">SMH3391-2</strain>
    </source>
</reference>
<evidence type="ECO:0000313" key="2">
    <source>
        <dbReference type="EMBL" id="KAK0628900.1"/>
    </source>
</evidence>
<evidence type="ECO:0000256" key="1">
    <source>
        <dbReference type="ARBA" id="ARBA00023604"/>
    </source>
</evidence>
<organism evidence="2 3">
    <name type="scientific">Bombardia bombarda</name>
    <dbReference type="NCBI Taxonomy" id="252184"/>
    <lineage>
        <taxon>Eukaryota</taxon>
        <taxon>Fungi</taxon>
        <taxon>Dikarya</taxon>
        <taxon>Ascomycota</taxon>
        <taxon>Pezizomycotina</taxon>
        <taxon>Sordariomycetes</taxon>
        <taxon>Sordariomycetidae</taxon>
        <taxon>Sordariales</taxon>
        <taxon>Lasiosphaeriaceae</taxon>
        <taxon>Bombardia</taxon>
    </lineage>
</organism>
<dbReference type="PANTHER" id="PTHR34598">
    <property type="entry name" value="BLL6449 PROTEIN"/>
    <property type="match status" value="1"/>
</dbReference>
<keyword evidence="2" id="KW-0489">Methyltransferase</keyword>
<dbReference type="AlphaFoldDB" id="A0AA39X825"/>
<gene>
    <name evidence="2" type="ORF">B0T17DRAFT_170168</name>
</gene>
<name>A0AA39X825_9PEZI</name>
<keyword evidence="2" id="KW-0808">Transferase</keyword>
<dbReference type="GO" id="GO:0016491">
    <property type="term" value="F:oxidoreductase activity"/>
    <property type="evidence" value="ECO:0007669"/>
    <property type="project" value="InterPro"/>
</dbReference>